<comment type="similarity">
    <text evidence="1">Belongs to the 'GDSL' lipolytic enzyme family.</text>
</comment>
<evidence type="ECO:0000256" key="2">
    <source>
        <dbReference type="ARBA" id="ARBA00022729"/>
    </source>
</evidence>
<dbReference type="PANTHER" id="PTHR45642">
    <property type="entry name" value="GDSL ESTERASE/LIPASE EXL3"/>
    <property type="match status" value="1"/>
</dbReference>
<keyword evidence="2" id="KW-0732">Signal</keyword>
<dbReference type="EMBL" id="CAMGYJ010000009">
    <property type="protein sequence ID" value="CAI0542697.1"/>
    <property type="molecule type" value="Genomic_DNA"/>
</dbReference>
<dbReference type="InterPro" id="IPR001087">
    <property type="entry name" value="GDSL"/>
</dbReference>
<dbReference type="AlphaFoldDB" id="A0AAV0QEN6"/>
<gene>
    <name evidence="3" type="ORF">LITE_LOCUS42588</name>
</gene>
<evidence type="ECO:0000313" key="4">
    <source>
        <dbReference type="Proteomes" id="UP001154282"/>
    </source>
</evidence>
<dbReference type="Gene3D" id="3.40.50.1110">
    <property type="entry name" value="SGNH hydrolase"/>
    <property type="match status" value="1"/>
</dbReference>
<dbReference type="InterPro" id="IPR050592">
    <property type="entry name" value="GDSL_lipolytic_enzyme"/>
</dbReference>
<dbReference type="GO" id="GO:0016788">
    <property type="term" value="F:hydrolase activity, acting on ester bonds"/>
    <property type="evidence" value="ECO:0007669"/>
    <property type="project" value="InterPro"/>
</dbReference>
<dbReference type="Pfam" id="PF00657">
    <property type="entry name" value="Lipase_GDSL"/>
    <property type="match status" value="1"/>
</dbReference>
<sequence>MNSITAAAGDVPAVFTLGDSFVDTGNNNYVVTIAKSNFPPYGRDFPGETPTGRFSNGRLIPDFLAKTLGVKNLLPPYKDPTLKLEDLRTGVSFGSAGAGYDPLTSGQRVMRKKTDCFFLKIIIILTLL</sequence>
<reference evidence="3" key="1">
    <citation type="submission" date="2022-08" db="EMBL/GenBank/DDBJ databases">
        <authorList>
            <person name="Gutierrez-Valencia J."/>
        </authorList>
    </citation>
    <scope>NUCLEOTIDE SEQUENCE</scope>
</reference>
<evidence type="ECO:0000313" key="3">
    <source>
        <dbReference type="EMBL" id="CAI0542697.1"/>
    </source>
</evidence>
<evidence type="ECO:0000256" key="1">
    <source>
        <dbReference type="ARBA" id="ARBA00008668"/>
    </source>
</evidence>
<evidence type="ECO:0008006" key="5">
    <source>
        <dbReference type="Google" id="ProtNLM"/>
    </source>
</evidence>
<dbReference type="InterPro" id="IPR036514">
    <property type="entry name" value="SGNH_hydro_sf"/>
</dbReference>
<protein>
    <recommendedName>
        <fullName evidence="5">GDSL esterase/lipase</fullName>
    </recommendedName>
</protein>
<keyword evidence="4" id="KW-1185">Reference proteome</keyword>
<organism evidence="3 4">
    <name type="scientific">Linum tenue</name>
    <dbReference type="NCBI Taxonomy" id="586396"/>
    <lineage>
        <taxon>Eukaryota</taxon>
        <taxon>Viridiplantae</taxon>
        <taxon>Streptophyta</taxon>
        <taxon>Embryophyta</taxon>
        <taxon>Tracheophyta</taxon>
        <taxon>Spermatophyta</taxon>
        <taxon>Magnoliopsida</taxon>
        <taxon>eudicotyledons</taxon>
        <taxon>Gunneridae</taxon>
        <taxon>Pentapetalae</taxon>
        <taxon>rosids</taxon>
        <taxon>fabids</taxon>
        <taxon>Malpighiales</taxon>
        <taxon>Linaceae</taxon>
        <taxon>Linum</taxon>
    </lineage>
</organism>
<dbReference type="Proteomes" id="UP001154282">
    <property type="component" value="Unassembled WGS sequence"/>
</dbReference>
<name>A0AAV0QEN6_9ROSI</name>
<accession>A0AAV0QEN6</accession>
<comment type="caution">
    <text evidence="3">The sequence shown here is derived from an EMBL/GenBank/DDBJ whole genome shotgun (WGS) entry which is preliminary data.</text>
</comment>
<proteinExistence type="inferred from homology"/>
<dbReference type="PANTHER" id="PTHR45642:SF139">
    <property type="entry name" value="SGNH HYDROLASE-TYPE ESTERASE DOMAIN-CONTAINING PROTEIN"/>
    <property type="match status" value="1"/>
</dbReference>